<dbReference type="InterPro" id="IPR001789">
    <property type="entry name" value="Sig_transdc_resp-reg_receiver"/>
</dbReference>
<evidence type="ECO:0000313" key="5">
    <source>
        <dbReference type="Proteomes" id="UP000658258"/>
    </source>
</evidence>
<dbReference type="PANTHER" id="PTHR37299">
    <property type="entry name" value="TRANSCRIPTIONAL REGULATOR-RELATED"/>
    <property type="match status" value="1"/>
</dbReference>
<dbReference type="Gene3D" id="2.40.50.1020">
    <property type="entry name" value="LytTr DNA-binding domain"/>
    <property type="match status" value="1"/>
</dbReference>
<keyword evidence="4" id="KW-0238">DNA-binding</keyword>
<sequence length="240" mass="27167">MNNVMVQPFKTIAVEDEPMALEVMVDYIGKVPGLELVATFRHGMHALDYLRKHPVDLMFLDINMPDLSGMELARLLQKPPKIIFTTAYSEYAVEGFEVEAVDYLLKPVDFARFVKACERAMAQTKPLTTSVEPVGNEETYLLIKSGTETHKVSVDEVYFLEGSGNYVTYHTAKGKIMSLQTMKELEASLPAPFVRIHKSYIINLKHLNSFEAHQVSIGKSKIPLSQAYRDSFFSRLRQGK</sequence>
<evidence type="ECO:0000259" key="2">
    <source>
        <dbReference type="PROSITE" id="PS50110"/>
    </source>
</evidence>
<dbReference type="SMART" id="SM00850">
    <property type="entry name" value="LytTR"/>
    <property type="match status" value="1"/>
</dbReference>
<feature type="domain" description="Response regulatory" evidence="2">
    <location>
        <begin position="10"/>
        <end position="121"/>
    </location>
</feature>
<dbReference type="SUPFAM" id="SSF52172">
    <property type="entry name" value="CheY-like"/>
    <property type="match status" value="1"/>
</dbReference>
<dbReference type="EMBL" id="BNAG01000004">
    <property type="protein sequence ID" value="GHE71164.1"/>
    <property type="molecule type" value="Genomic_DNA"/>
</dbReference>
<gene>
    <name evidence="4" type="ORF">GCM10011340_28830</name>
</gene>
<dbReference type="Pfam" id="PF00072">
    <property type="entry name" value="Response_reg"/>
    <property type="match status" value="1"/>
</dbReference>
<dbReference type="InterPro" id="IPR046947">
    <property type="entry name" value="LytR-like"/>
</dbReference>
<reference evidence="5" key="1">
    <citation type="journal article" date="2019" name="Int. J. Syst. Evol. Microbiol.">
        <title>The Global Catalogue of Microorganisms (GCM) 10K type strain sequencing project: providing services to taxonomists for standard genome sequencing and annotation.</title>
        <authorList>
            <consortium name="The Broad Institute Genomics Platform"/>
            <consortium name="The Broad Institute Genome Sequencing Center for Infectious Disease"/>
            <person name="Wu L."/>
            <person name="Ma J."/>
        </authorList>
    </citation>
    <scope>NUCLEOTIDE SEQUENCE [LARGE SCALE GENOMIC DNA]</scope>
    <source>
        <strain evidence="5">CGMCC 1.15111</strain>
    </source>
</reference>
<protein>
    <submittedName>
        <fullName evidence="4">DNA-binding response regulator</fullName>
    </submittedName>
</protein>
<dbReference type="InterPro" id="IPR011006">
    <property type="entry name" value="CheY-like_superfamily"/>
</dbReference>
<dbReference type="InterPro" id="IPR007492">
    <property type="entry name" value="LytTR_DNA-bd_dom"/>
</dbReference>
<dbReference type="RefSeq" id="WP_189630996.1">
    <property type="nucleotide sequence ID" value="NZ_BNAG01000004.1"/>
</dbReference>
<keyword evidence="5" id="KW-1185">Reference proteome</keyword>
<dbReference type="PROSITE" id="PS50930">
    <property type="entry name" value="HTH_LYTTR"/>
    <property type="match status" value="1"/>
</dbReference>
<dbReference type="SMART" id="SM00448">
    <property type="entry name" value="REC"/>
    <property type="match status" value="1"/>
</dbReference>
<feature type="modified residue" description="4-aspartylphosphate" evidence="1">
    <location>
        <position position="61"/>
    </location>
</feature>
<keyword evidence="1" id="KW-0597">Phosphoprotein</keyword>
<comment type="caution">
    <text evidence="4">The sequence shown here is derived from an EMBL/GenBank/DDBJ whole genome shotgun (WGS) entry which is preliminary data.</text>
</comment>
<dbReference type="Pfam" id="PF04397">
    <property type="entry name" value="LytTR"/>
    <property type="match status" value="1"/>
</dbReference>
<dbReference type="Gene3D" id="3.40.50.2300">
    <property type="match status" value="1"/>
</dbReference>
<organism evidence="4 5">
    <name type="scientific">Roseivirga thermotolerans</name>
    <dbReference type="NCBI Taxonomy" id="1758176"/>
    <lineage>
        <taxon>Bacteria</taxon>
        <taxon>Pseudomonadati</taxon>
        <taxon>Bacteroidota</taxon>
        <taxon>Cytophagia</taxon>
        <taxon>Cytophagales</taxon>
        <taxon>Roseivirgaceae</taxon>
        <taxon>Roseivirga</taxon>
    </lineage>
</organism>
<dbReference type="GO" id="GO:0003677">
    <property type="term" value="F:DNA binding"/>
    <property type="evidence" value="ECO:0007669"/>
    <property type="project" value="UniProtKB-KW"/>
</dbReference>
<accession>A0ABQ3I7I2</accession>
<evidence type="ECO:0000259" key="3">
    <source>
        <dbReference type="PROSITE" id="PS50930"/>
    </source>
</evidence>
<evidence type="ECO:0000256" key="1">
    <source>
        <dbReference type="PROSITE-ProRule" id="PRU00169"/>
    </source>
</evidence>
<name>A0ABQ3I7I2_9BACT</name>
<dbReference type="PANTHER" id="PTHR37299:SF1">
    <property type="entry name" value="STAGE 0 SPORULATION PROTEIN A HOMOLOG"/>
    <property type="match status" value="1"/>
</dbReference>
<dbReference type="PROSITE" id="PS50110">
    <property type="entry name" value="RESPONSE_REGULATORY"/>
    <property type="match status" value="1"/>
</dbReference>
<evidence type="ECO:0000313" key="4">
    <source>
        <dbReference type="EMBL" id="GHE71164.1"/>
    </source>
</evidence>
<dbReference type="Proteomes" id="UP000658258">
    <property type="component" value="Unassembled WGS sequence"/>
</dbReference>
<proteinExistence type="predicted"/>
<feature type="domain" description="HTH LytTR-type" evidence="3">
    <location>
        <begin position="141"/>
        <end position="238"/>
    </location>
</feature>